<reference evidence="2 3" key="1">
    <citation type="submission" date="2018-05" db="EMBL/GenBank/DDBJ databases">
        <title>Antimicrobial susceptibility testing and genomic analysis of Arcobacter skirrowii strains and one Arcobacter butzleri isolated from German poultry farms.</title>
        <authorList>
            <person name="Haenel I."/>
            <person name="Hotzel H."/>
            <person name="Tomaso H."/>
            <person name="Busch A."/>
        </authorList>
    </citation>
    <scope>NUCLEOTIDE SEQUENCE [LARGE SCALE GENOMIC DNA]</scope>
    <source>
        <strain evidence="3">v</strain>
    </source>
</reference>
<organism evidence="2 3">
    <name type="scientific">Aliarcobacter skirrowii</name>
    <dbReference type="NCBI Taxonomy" id="28200"/>
    <lineage>
        <taxon>Bacteria</taxon>
        <taxon>Pseudomonadati</taxon>
        <taxon>Campylobacterota</taxon>
        <taxon>Epsilonproteobacteria</taxon>
        <taxon>Campylobacterales</taxon>
        <taxon>Arcobacteraceae</taxon>
        <taxon>Aliarcobacter</taxon>
    </lineage>
</organism>
<dbReference type="PANTHER" id="PTHR47799:SF1">
    <property type="entry name" value="OMEGA-AMIDASE YAFV"/>
    <property type="match status" value="1"/>
</dbReference>
<comment type="caution">
    <text evidence="2">The sequence shown here is derived from an EMBL/GenBank/DDBJ whole genome shotgun (WGS) entry which is preliminary data.</text>
</comment>
<dbReference type="Pfam" id="PF00795">
    <property type="entry name" value="CN_hydrolase"/>
    <property type="match status" value="1"/>
</dbReference>
<dbReference type="STRING" id="28200.GCA_001572935_01526"/>
<dbReference type="InterPro" id="IPR052737">
    <property type="entry name" value="Omega-amidase_YafV"/>
</dbReference>
<dbReference type="GO" id="GO:0106008">
    <property type="term" value="F:2-oxoglutaramate amidase activity"/>
    <property type="evidence" value="ECO:0007669"/>
    <property type="project" value="TreeGrafter"/>
</dbReference>
<dbReference type="AlphaFoldDB" id="A0A2U2C264"/>
<evidence type="ECO:0000313" key="2">
    <source>
        <dbReference type="EMBL" id="PWE23125.1"/>
    </source>
</evidence>
<dbReference type="Gene3D" id="3.60.110.10">
    <property type="entry name" value="Carbon-nitrogen hydrolase"/>
    <property type="match status" value="1"/>
</dbReference>
<dbReference type="PROSITE" id="PS50263">
    <property type="entry name" value="CN_HYDROLASE"/>
    <property type="match status" value="1"/>
</dbReference>
<dbReference type="Proteomes" id="UP000245014">
    <property type="component" value="Unassembled WGS sequence"/>
</dbReference>
<dbReference type="EMBL" id="QEYI01000001">
    <property type="protein sequence ID" value="PWE23125.1"/>
    <property type="molecule type" value="Genomic_DNA"/>
</dbReference>
<dbReference type="RefSeq" id="WP_109158120.1">
    <property type="nucleotide sequence ID" value="NZ_JAUQUJ010000043.1"/>
</dbReference>
<sequence>MNLVSLQIKTSNNFETNLKNLKKLIISCEENSIIVAPELAVVGFAYDRMNEASDFCEKIIEDLKNLSSSKAIAITTIVKESNKFYNRLFIFYKNQIIHTQDKIKLFPLGEEDKYFSPSKQNSIKIIDIDGLKVATLICFELRFPILWEQIKGADIILNPSMWGVKRKDHYESISKALALVNQAFVIASNSANDNMAKGSAIISPFGEVLKNDSKDILNKKFDKNEIEKVRKYIDIGLNKKIC</sequence>
<dbReference type="InterPro" id="IPR003010">
    <property type="entry name" value="C-N_Hydrolase"/>
</dbReference>
<proteinExistence type="predicted"/>
<protein>
    <submittedName>
        <fullName evidence="2">Carbon-nitrogen hydrolase family protein</fullName>
    </submittedName>
</protein>
<dbReference type="SUPFAM" id="SSF56317">
    <property type="entry name" value="Carbon-nitrogen hydrolase"/>
    <property type="match status" value="1"/>
</dbReference>
<dbReference type="InterPro" id="IPR036526">
    <property type="entry name" value="C-N_Hydrolase_sf"/>
</dbReference>
<name>A0A2U2C264_9BACT</name>
<keyword evidence="2" id="KW-0378">Hydrolase</keyword>
<dbReference type="CDD" id="cd07197">
    <property type="entry name" value="nitrilase"/>
    <property type="match status" value="1"/>
</dbReference>
<accession>A0A2U2C264</accession>
<dbReference type="GO" id="GO:0050152">
    <property type="term" value="F:omega-amidase activity"/>
    <property type="evidence" value="ECO:0007669"/>
    <property type="project" value="TreeGrafter"/>
</dbReference>
<evidence type="ECO:0000259" key="1">
    <source>
        <dbReference type="PROSITE" id="PS50263"/>
    </source>
</evidence>
<dbReference type="PANTHER" id="PTHR47799">
    <property type="entry name" value="OMEGA-AMIDASE YAFV"/>
    <property type="match status" value="1"/>
</dbReference>
<evidence type="ECO:0000313" key="3">
    <source>
        <dbReference type="Proteomes" id="UP000245014"/>
    </source>
</evidence>
<feature type="domain" description="CN hydrolase" evidence="1">
    <location>
        <begin position="1"/>
        <end position="235"/>
    </location>
</feature>
<gene>
    <name evidence="2" type="ORF">DF188_00135</name>
</gene>